<gene>
    <name evidence="17" type="ORF">RU97_GL000085</name>
</gene>
<dbReference type="STRING" id="214095.RU97_GL000085"/>
<dbReference type="Pfam" id="PF00403">
    <property type="entry name" value="HMA"/>
    <property type="match status" value="1"/>
</dbReference>
<dbReference type="InterPro" id="IPR027256">
    <property type="entry name" value="P-typ_ATPase_IB"/>
</dbReference>
<keyword evidence="4" id="KW-0104">Cadmium</keyword>
<evidence type="ECO:0000256" key="3">
    <source>
        <dbReference type="ARBA" id="ARBA00022475"/>
    </source>
</evidence>
<evidence type="ECO:0000313" key="18">
    <source>
        <dbReference type="Proteomes" id="UP000181884"/>
    </source>
</evidence>
<evidence type="ECO:0000256" key="6">
    <source>
        <dbReference type="ARBA" id="ARBA00022692"/>
    </source>
</evidence>
<dbReference type="SUPFAM" id="SSF55008">
    <property type="entry name" value="HMA, heavy metal-associated domain"/>
    <property type="match status" value="1"/>
</dbReference>
<dbReference type="Gene3D" id="3.30.70.100">
    <property type="match status" value="1"/>
</dbReference>
<evidence type="ECO:0000256" key="14">
    <source>
        <dbReference type="ARBA" id="ARBA00049338"/>
    </source>
</evidence>
<dbReference type="InterPro" id="IPR006121">
    <property type="entry name" value="HMA_dom"/>
</dbReference>
<feature type="transmembrane region" description="Helical" evidence="15">
    <location>
        <begin position="661"/>
        <end position="679"/>
    </location>
</feature>
<dbReference type="InterPro" id="IPR017969">
    <property type="entry name" value="Heavy-metal-associated_CS"/>
</dbReference>
<dbReference type="InterPro" id="IPR018303">
    <property type="entry name" value="ATPase_P-typ_P_site"/>
</dbReference>
<evidence type="ECO:0000256" key="1">
    <source>
        <dbReference type="ARBA" id="ARBA00004651"/>
    </source>
</evidence>
<feature type="transmembrane region" description="Helical" evidence="15">
    <location>
        <begin position="339"/>
        <end position="363"/>
    </location>
</feature>
<dbReference type="InterPro" id="IPR036163">
    <property type="entry name" value="HMA_dom_sf"/>
</dbReference>
<keyword evidence="6 15" id="KW-0812">Transmembrane</keyword>
<dbReference type="GO" id="GO:0008551">
    <property type="term" value="F:P-type cadmium transporter activity"/>
    <property type="evidence" value="ECO:0007669"/>
    <property type="project" value="UniProtKB-EC"/>
</dbReference>
<dbReference type="PROSITE" id="PS50846">
    <property type="entry name" value="HMA_2"/>
    <property type="match status" value="1"/>
</dbReference>
<comment type="catalytic activity">
    <reaction evidence="14">
        <text>Cd(2+)(in) + ATP + H2O = Cd(2+)(out) + ADP + phosphate + H(+)</text>
        <dbReference type="Rhea" id="RHEA:12132"/>
        <dbReference type="ChEBI" id="CHEBI:15377"/>
        <dbReference type="ChEBI" id="CHEBI:15378"/>
        <dbReference type="ChEBI" id="CHEBI:30616"/>
        <dbReference type="ChEBI" id="CHEBI:43474"/>
        <dbReference type="ChEBI" id="CHEBI:48775"/>
        <dbReference type="ChEBI" id="CHEBI:456216"/>
        <dbReference type="EC" id="7.2.2.21"/>
    </reaction>
</comment>
<feature type="transmembrane region" description="Helical" evidence="15">
    <location>
        <begin position="307"/>
        <end position="327"/>
    </location>
</feature>
<dbReference type="InterPro" id="IPR008250">
    <property type="entry name" value="ATPase_P-typ_transduc_dom_A_sf"/>
</dbReference>
<dbReference type="Proteomes" id="UP000181884">
    <property type="component" value="Unassembled WGS sequence"/>
</dbReference>
<dbReference type="GO" id="GO:0005524">
    <property type="term" value="F:ATP binding"/>
    <property type="evidence" value="ECO:0007669"/>
    <property type="project" value="UniProtKB-UniRule"/>
</dbReference>
<dbReference type="EMBL" id="JXKH01000001">
    <property type="protein sequence ID" value="OJG19852.1"/>
    <property type="molecule type" value="Genomic_DNA"/>
</dbReference>
<evidence type="ECO:0000256" key="5">
    <source>
        <dbReference type="ARBA" id="ARBA00022553"/>
    </source>
</evidence>
<dbReference type="InterPro" id="IPR059000">
    <property type="entry name" value="ATPase_P-type_domA"/>
</dbReference>
<evidence type="ECO:0000256" key="11">
    <source>
        <dbReference type="ARBA" id="ARBA00022989"/>
    </source>
</evidence>
<evidence type="ECO:0000256" key="9">
    <source>
        <dbReference type="ARBA" id="ARBA00022840"/>
    </source>
</evidence>
<dbReference type="Pfam" id="PF00702">
    <property type="entry name" value="Hydrolase"/>
    <property type="match status" value="1"/>
</dbReference>
<evidence type="ECO:0000313" key="17">
    <source>
        <dbReference type="EMBL" id="OJG19852.1"/>
    </source>
</evidence>
<dbReference type="CDD" id="cd00371">
    <property type="entry name" value="HMA"/>
    <property type="match status" value="1"/>
</dbReference>
<accession>A0A1L8RJH5</accession>
<evidence type="ECO:0000256" key="2">
    <source>
        <dbReference type="ARBA" id="ARBA00006024"/>
    </source>
</evidence>
<dbReference type="NCBIfam" id="TIGR01512">
    <property type="entry name" value="ATPase-IB2_Cd"/>
    <property type="match status" value="1"/>
</dbReference>
<keyword evidence="5" id="KW-0597">Phosphoprotein</keyword>
<organism evidence="17 18">
    <name type="scientific">Enterococcus canis</name>
    <dbReference type="NCBI Taxonomy" id="214095"/>
    <lineage>
        <taxon>Bacteria</taxon>
        <taxon>Bacillati</taxon>
        <taxon>Bacillota</taxon>
        <taxon>Bacilli</taxon>
        <taxon>Lactobacillales</taxon>
        <taxon>Enterococcaceae</taxon>
        <taxon>Enterococcus</taxon>
    </lineage>
</organism>
<dbReference type="NCBIfam" id="TIGR01511">
    <property type="entry name" value="ATPase-IB1_Cu"/>
    <property type="match status" value="1"/>
</dbReference>
<keyword evidence="7 15" id="KW-0479">Metal-binding</keyword>
<evidence type="ECO:0000256" key="13">
    <source>
        <dbReference type="ARBA" id="ARBA00039103"/>
    </source>
</evidence>
<dbReference type="Pfam" id="PF00122">
    <property type="entry name" value="E1-E2_ATPase"/>
    <property type="match status" value="1"/>
</dbReference>
<dbReference type="InterPro" id="IPR051014">
    <property type="entry name" value="Cation_Transport_ATPase_IB"/>
</dbReference>
<dbReference type="EC" id="7.2.2.21" evidence="13"/>
<dbReference type="InterPro" id="IPR023214">
    <property type="entry name" value="HAD_sf"/>
</dbReference>
<comment type="subcellular location">
    <subcellularLocation>
        <location evidence="1">Cell membrane</location>
        <topology evidence="1">Multi-pass membrane protein</topology>
    </subcellularLocation>
</comment>
<dbReference type="GO" id="GO:0046872">
    <property type="term" value="F:metal ion binding"/>
    <property type="evidence" value="ECO:0007669"/>
    <property type="project" value="UniProtKB-KW"/>
</dbReference>
<dbReference type="GO" id="GO:0016887">
    <property type="term" value="F:ATP hydrolysis activity"/>
    <property type="evidence" value="ECO:0007669"/>
    <property type="project" value="InterPro"/>
</dbReference>
<keyword evidence="10" id="KW-1278">Translocase</keyword>
<dbReference type="PANTHER" id="PTHR48085">
    <property type="entry name" value="CADMIUM/ZINC-TRANSPORTING ATPASE HMA2-RELATED"/>
    <property type="match status" value="1"/>
</dbReference>
<dbReference type="NCBIfam" id="TIGR01494">
    <property type="entry name" value="ATPase_P-type"/>
    <property type="match status" value="1"/>
</dbReference>
<sequence>MTTKQLHLNGLDCANCAQKIEKAVQALPEVTEANVDFMQARLSVTTSEQAEGVTDKIKNIVAKIEPEVAVTEEVTAEESSELPKILASLALLVIVTLLPISNPWLKFGAYLLPYLLAGGEVLKTAWQNIIHGQVFDENFLMSLATLGAFAIGEYPEAVAVMVFYQIGEYFQSIAVNRSRRSIQSLVKLRPDTVQIQRAGEVQNTPLAAVKVGEQMIVQPGERIALDGVILAGSAVVDTSALTGESRPQAVNVGSEVLSGMINKDGLLTVEVTTTMANSTLQRIMDLVENATAQKAPAENFITKFARYYTPIVVVAAALLAVIPPLFFQADFSEWLYRALTFLVISCPCALVVSVPLSFFGGIGGASKAGILIKGSNYLEVLANVDTVVFDKTGTLTKGNFAVEKIVAARGTESELLDLTASVEQYSNHPIAHSIVTAAKNLQSVTDLKEIAGHGVRGTVAGEVVLAGNRALLAAEGIETPEVSEIGTLVYVAVAGEYAGYLVINDQIKADAAAAIQRLHQLGVKQTVMLTGDSANVANAVSQELGLDQVYSQLLPADKVTKIEALAAGTHSVAFVGDGLNDAPVLARADVGIAMGGVGSDAAIEAADVVLMNDEPSKVATAVQVARKTMRIVKQNIFFAIGIKLIVLVLGALGIASMGAAVFADVGVTVLAVLNAVRALSIKGLK</sequence>
<dbReference type="InterPro" id="IPR023299">
    <property type="entry name" value="ATPase_P-typ_cyto_dom_N"/>
</dbReference>
<dbReference type="AlphaFoldDB" id="A0A1L8RJH5"/>
<feature type="domain" description="HMA" evidence="16">
    <location>
        <begin position="2"/>
        <end position="69"/>
    </location>
</feature>
<reference evidence="17 18" key="1">
    <citation type="submission" date="2014-12" db="EMBL/GenBank/DDBJ databases">
        <title>Draft genome sequences of 29 type strains of Enterococci.</title>
        <authorList>
            <person name="Zhong Z."/>
            <person name="Sun Z."/>
            <person name="Liu W."/>
            <person name="Zhang W."/>
            <person name="Zhang H."/>
        </authorList>
    </citation>
    <scope>NUCLEOTIDE SEQUENCE [LARGE SCALE GENOMIC DNA]</scope>
    <source>
        <strain evidence="17 18">DSM 17029</strain>
    </source>
</reference>
<dbReference type="PROSITE" id="PS01047">
    <property type="entry name" value="HMA_1"/>
    <property type="match status" value="1"/>
</dbReference>
<dbReference type="InterPro" id="IPR036412">
    <property type="entry name" value="HAD-like_sf"/>
</dbReference>
<protein>
    <recommendedName>
        <fullName evidence="13">Cd(2+)-exporting ATPase</fullName>
        <ecNumber evidence="13">7.2.2.21</ecNumber>
    </recommendedName>
</protein>
<dbReference type="PROSITE" id="PS00154">
    <property type="entry name" value="ATPASE_E1_E2"/>
    <property type="match status" value="1"/>
</dbReference>
<evidence type="ECO:0000256" key="12">
    <source>
        <dbReference type="ARBA" id="ARBA00023136"/>
    </source>
</evidence>
<dbReference type="Gene3D" id="3.40.50.1000">
    <property type="entry name" value="HAD superfamily/HAD-like"/>
    <property type="match status" value="1"/>
</dbReference>
<evidence type="ECO:0000259" key="16">
    <source>
        <dbReference type="PROSITE" id="PS50846"/>
    </source>
</evidence>
<dbReference type="SUPFAM" id="SSF81665">
    <property type="entry name" value="Calcium ATPase, transmembrane domain M"/>
    <property type="match status" value="1"/>
</dbReference>
<dbReference type="Gene3D" id="2.70.150.10">
    <property type="entry name" value="Calcium-transporting ATPase, cytoplasmic transduction domain A"/>
    <property type="match status" value="1"/>
</dbReference>
<dbReference type="InterPro" id="IPR001757">
    <property type="entry name" value="P_typ_ATPase"/>
</dbReference>
<feature type="transmembrane region" description="Helical" evidence="15">
    <location>
        <begin position="636"/>
        <end position="655"/>
    </location>
</feature>
<dbReference type="NCBIfam" id="TIGR01525">
    <property type="entry name" value="ATPase-IB_hvy"/>
    <property type="match status" value="1"/>
</dbReference>
<dbReference type="RefSeq" id="WP_067391365.1">
    <property type="nucleotide sequence ID" value="NZ_JXKH01000001.1"/>
</dbReference>
<keyword evidence="9 15" id="KW-0067">ATP-binding</keyword>
<dbReference type="InterPro" id="IPR023298">
    <property type="entry name" value="ATPase_P-typ_TM_dom_sf"/>
</dbReference>
<name>A0A1L8RJH5_9ENTE</name>
<keyword evidence="3 15" id="KW-1003">Cell membrane</keyword>
<evidence type="ECO:0000256" key="8">
    <source>
        <dbReference type="ARBA" id="ARBA00022741"/>
    </source>
</evidence>
<evidence type="ECO:0000256" key="10">
    <source>
        <dbReference type="ARBA" id="ARBA00022967"/>
    </source>
</evidence>
<proteinExistence type="inferred from homology"/>
<evidence type="ECO:0000256" key="15">
    <source>
        <dbReference type="RuleBase" id="RU362081"/>
    </source>
</evidence>
<keyword evidence="18" id="KW-1185">Reference proteome</keyword>
<dbReference type="PRINTS" id="PR00941">
    <property type="entry name" value="CDATPASE"/>
</dbReference>
<dbReference type="SUPFAM" id="SSF56784">
    <property type="entry name" value="HAD-like"/>
    <property type="match status" value="1"/>
</dbReference>
<evidence type="ECO:0000256" key="4">
    <source>
        <dbReference type="ARBA" id="ARBA00022539"/>
    </source>
</evidence>
<keyword evidence="11 15" id="KW-1133">Transmembrane helix</keyword>
<dbReference type="Gene3D" id="3.40.1110.10">
    <property type="entry name" value="Calcium-transporting ATPase, cytoplasmic domain N"/>
    <property type="match status" value="1"/>
</dbReference>
<keyword evidence="12 15" id="KW-0472">Membrane</keyword>
<evidence type="ECO:0000256" key="7">
    <source>
        <dbReference type="ARBA" id="ARBA00022723"/>
    </source>
</evidence>
<keyword evidence="8 15" id="KW-0547">Nucleotide-binding</keyword>
<comment type="similarity">
    <text evidence="2 15">Belongs to the cation transport ATPase (P-type) (TC 3.A.3) family. Type IB subfamily.</text>
</comment>
<dbReference type="PRINTS" id="PR00119">
    <property type="entry name" value="CATATPASE"/>
</dbReference>
<dbReference type="SUPFAM" id="SSF81653">
    <property type="entry name" value="Calcium ATPase, transduction domain A"/>
    <property type="match status" value="1"/>
</dbReference>
<comment type="caution">
    <text evidence="17">The sequence shown here is derived from an EMBL/GenBank/DDBJ whole genome shotgun (WGS) entry which is preliminary data.</text>
</comment>
<dbReference type="PANTHER" id="PTHR48085:SF5">
    <property type="entry name" value="CADMIUM_ZINC-TRANSPORTING ATPASE HMA4-RELATED"/>
    <property type="match status" value="1"/>
</dbReference>
<dbReference type="GO" id="GO:0005886">
    <property type="term" value="C:plasma membrane"/>
    <property type="evidence" value="ECO:0007669"/>
    <property type="project" value="UniProtKB-SubCell"/>
</dbReference>